<evidence type="ECO:0000313" key="5">
    <source>
        <dbReference type="EMBL" id="ANP42676.1"/>
    </source>
</evidence>
<evidence type="ECO:0000256" key="1">
    <source>
        <dbReference type="ARBA" id="ARBA00022729"/>
    </source>
</evidence>
<evidence type="ECO:0000313" key="6">
    <source>
        <dbReference type="Proteomes" id="UP000013243"/>
    </source>
</evidence>
<dbReference type="AlphaFoldDB" id="A0A1B1A7Z8"/>
<dbReference type="Proteomes" id="UP000013243">
    <property type="component" value="Plasmid unnamed1"/>
</dbReference>
<dbReference type="GO" id="GO:0008270">
    <property type="term" value="F:zinc ion binding"/>
    <property type="evidence" value="ECO:0007669"/>
    <property type="project" value="InterPro"/>
</dbReference>
<dbReference type="OrthoDB" id="9810636at2"/>
<dbReference type="GeneID" id="28251788"/>
<proteinExistence type="predicted"/>
<dbReference type="EMBL" id="CP015231">
    <property type="protein sequence ID" value="ANP42676.1"/>
    <property type="molecule type" value="Genomic_DNA"/>
</dbReference>
<evidence type="ECO:0000259" key="4">
    <source>
        <dbReference type="Pfam" id="PF09223"/>
    </source>
</evidence>
<keyword evidence="2" id="KW-0862">Zinc</keyword>
<dbReference type="KEGG" id="rmb:K529_018100"/>
<organism evidence="5 6">
    <name type="scientific">Tritonibacter mobilis F1926</name>
    <dbReference type="NCBI Taxonomy" id="1265309"/>
    <lineage>
        <taxon>Bacteria</taxon>
        <taxon>Pseudomonadati</taxon>
        <taxon>Pseudomonadota</taxon>
        <taxon>Alphaproteobacteria</taxon>
        <taxon>Rhodobacterales</taxon>
        <taxon>Paracoccaceae</taxon>
        <taxon>Tritonibacter</taxon>
    </lineage>
</organism>
<gene>
    <name evidence="5" type="ORF">K529_018100</name>
</gene>
<evidence type="ECO:0000256" key="3">
    <source>
        <dbReference type="SAM" id="SignalP"/>
    </source>
</evidence>
<keyword evidence="1 3" id="KW-0732">Signal</keyword>
<feature type="domain" description="ZinT" evidence="4">
    <location>
        <begin position="40"/>
        <end position="217"/>
    </location>
</feature>
<protein>
    <submittedName>
        <fullName evidence="5">Metal-binding protein ZinT</fullName>
    </submittedName>
</protein>
<keyword evidence="5" id="KW-0614">Plasmid</keyword>
<sequence length="217" mass="24489">MTRLSRGAFALMASVAISISSPVIAGSKHDHSHDHAHSHDEQIYKGHFEDSQIQPRTLADWEGNWQSIYPLLVDGTLDPVLEHKAEHGEKSAEEYRTYYETGYGTDVDAIKIDGQTVTFTANGESYGGEYISDGYEVLTYKKGNRGVRFIFKKESGDDKAPAFIQFSDHNIAPKNVSHYHLYWGDDRAKVLEELTNWPTYYPASYSGDDIVHEMIAH</sequence>
<accession>A0A1B1A7Z8</accession>
<name>A0A1B1A7Z8_9RHOB</name>
<geneLocation type="plasmid" evidence="5 6">
    <name>unnamed1</name>
</geneLocation>
<evidence type="ECO:0000256" key="2">
    <source>
        <dbReference type="ARBA" id="ARBA00022833"/>
    </source>
</evidence>
<dbReference type="RefSeq" id="WP_005610006.1">
    <property type="nucleotide sequence ID" value="NZ_CP015231.1"/>
</dbReference>
<dbReference type="InterPro" id="IPR012674">
    <property type="entry name" value="Calycin"/>
</dbReference>
<reference evidence="5 6" key="1">
    <citation type="journal article" date="2016" name="ISME J.">
        <title>Global occurrence and heterogeneity of the Roseobacter-clade species Ruegeria mobilis.</title>
        <authorList>
            <person name="Sonnenschein E."/>
            <person name="Gram L."/>
        </authorList>
    </citation>
    <scope>NUCLEOTIDE SEQUENCE [LARGE SCALE GENOMIC DNA]</scope>
    <source>
        <strain evidence="5 6">F1926</strain>
        <plasmid evidence="5 6">unnamed1</plasmid>
    </source>
</reference>
<feature type="signal peptide" evidence="3">
    <location>
        <begin position="1"/>
        <end position="25"/>
    </location>
</feature>
<dbReference type="SUPFAM" id="SSF50814">
    <property type="entry name" value="Lipocalins"/>
    <property type="match status" value="1"/>
</dbReference>
<feature type="chain" id="PRO_5008518497" evidence="3">
    <location>
        <begin position="26"/>
        <end position="217"/>
    </location>
</feature>
<dbReference type="InterPro" id="IPR015304">
    <property type="entry name" value="ZinT_dom"/>
</dbReference>
<dbReference type="Gene3D" id="2.40.128.20">
    <property type="match status" value="1"/>
</dbReference>
<dbReference type="Pfam" id="PF09223">
    <property type="entry name" value="ZinT"/>
    <property type="match status" value="1"/>
</dbReference>